<evidence type="ECO:0000256" key="16">
    <source>
        <dbReference type="RuleBase" id="RU362060"/>
    </source>
</evidence>
<keyword evidence="16" id="KW-0964">Secreted</keyword>
<feature type="transmembrane region" description="Helical" evidence="17">
    <location>
        <begin position="13"/>
        <end position="33"/>
    </location>
</feature>
<dbReference type="PANTHER" id="PTHR31517">
    <property type="match status" value="1"/>
</dbReference>
<dbReference type="InterPro" id="IPR010255">
    <property type="entry name" value="Haem_peroxidase_sf"/>
</dbReference>
<dbReference type="PANTHER" id="PTHR31517:SF51">
    <property type="entry name" value="PEROXIDASE 55"/>
    <property type="match status" value="1"/>
</dbReference>
<evidence type="ECO:0000256" key="15">
    <source>
        <dbReference type="PIRSR" id="PIRSR600823-5"/>
    </source>
</evidence>
<feature type="binding site" description="axial binding residue" evidence="13">
    <location>
        <position position="186"/>
    </location>
    <ligand>
        <name>heme b</name>
        <dbReference type="ChEBI" id="CHEBI:60344"/>
    </ligand>
    <ligandPart>
        <name>Fe</name>
        <dbReference type="ChEBI" id="CHEBI:18248"/>
    </ligandPart>
</feature>
<evidence type="ECO:0000256" key="8">
    <source>
        <dbReference type="ARBA" id="ARBA00023002"/>
    </source>
</evidence>
<comment type="caution">
    <text evidence="19">The sequence shown here is derived from an EMBL/GenBank/DDBJ whole genome shotgun (WGS) entry which is preliminary data.</text>
</comment>
<protein>
    <recommendedName>
        <fullName evidence="4 16">Peroxidase</fullName>
        <ecNumber evidence="4 16">1.11.1.7</ecNumber>
    </recommendedName>
</protein>
<dbReference type="GO" id="GO:0140825">
    <property type="term" value="F:lactoperoxidase activity"/>
    <property type="evidence" value="ECO:0007669"/>
    <property type="project" value="UniProtKB-EC"/>
</dbReference>
<feature type="site" description="Transition state stabilizer" evidence="14">
    <location>
        <position position="78"/>
    </location>
</feature>
<dbReference type="GO" id="GO:0005576">
    <property type="term" value="C:extracellular region"/>
    <property type="evidence" value="ECO:0007669"/>
    <property type="project" value="UniProtKB-SubCell"/>
</dbReference>
<feature type="disulfide bond" evidence="15">
    <location>
        <begin position="193"/>
        <end position="225"/>
    </location>
</feature>
<gene>
    <name evidence="19" type="ORF">LITE_LOCUS33264</name>
</gene>
<evidence type="ECO:0000256" key="14">
    <source>
        <dbReference type="PIRSR" id="PIRSR600823-4"/>
    </source>
</evidence>
<evidence type="ECO:0000313" key="20">
    <source>
        <dbReference type="Proteomes" id="UP001154282"/>
    </source>
</evidence>
<keyword evidence="17" id="KW-0812">Transmembrane</keyword>
<feature type="binding site" evidence="13">
    <location>
        <position position="92"/>
    </location>
    <ligand>
        <name>Ca(2+)</name>
        <dbReference type="ChEBI" id="CHEBI:29108"/>
        <label>1</label>
    </ligand>
</feature>
<feature type="disulfide bond" evidence="15">
    <location>
        <begin position="137"/>
        <end position="314"/>
    </location>
</feature>
<feature type="binding site" evidence="13">
    <location>
        <position position="83"/>
    </location>
    <ligand>
        <name>Ca(2+)</name>
        <dbReference type="ChEBI" id="CHEBI:29108"/>
        <label>1</label>
    </ligand>
</feature>
<evidence type="ECO:0000256" key="17">
    <source>
        <dbReference type="SAM" id="Phobius"/>
    </source>
</evidence>
<keyword evidence="16" id="KW-0376">Hydrogen peroxide</keyword>
<dbReference type="GO" id="GO:0042744">
    <property type="term" value="P:hydrogen peroxide catabolic process"/>
    <property type="evidence" value="ECO:0007669"/>
    <property type="project" value="UniProtKB-KW"/>
</dbReference>
<comment type="function">
    <text evidence="2">Removal of H(2)O(2), oxidation of toxic reductants, biosynthesis and degradation of lignin, suberization, auxin catabolism, response to environmental stresses such as wounding, pathogen attack and oxidative stress. These functions might be dependent on each isozyme/isoform in each plant tissue.</text>
</comment>
<evidence type="ECO:0000256" key="1">
    <source>
        <dbReference type="ARBA" id="ARBA00000189"/>
    </source>
</evidence>
<comment type="cofactor">
    <cofactor evidence="13 16">
        <name>Ca(2+)</name>
        <dbReference type="ChEBI" id="CHEBI:29108"/>
    </cofactor>
    <text evidence="13 16">Binds 2 calcium ions per subunit.</text>
</comment>
<feature type="binding site" evidence="13">
    <location>
        <position position="238"/>
    </location>
    <ligand>
        <name>Ca(2+)</name>
        <dbReference type="ChEBI" id="CHEBI:29108"/>
        <label>2</label>
    </ligand>
</feature>
<dbReference type="SUPFAM" id="SSF48113">
    <property type="entry name" value="Heme-dependent peroxidases"/>
    <property type="match status" value="1"/>
</dbReference>
<keyword evidence="9 13" id="KW-0408">Iron</keyword>
<feature type="binding site" evidence="13">
    <location>
        <position position="241"/>
    </location>
    <ligand>
        <name>Ca(2+)</name>
        <dbReference type="ChEBI" id="CHEBI:29108"/>
        <label>2</label>
    </ligand>
</feature>
<keyword evidence="7 13" id="KW-0479">Metal-binding</keyword>
<organism evidence="19 20">
    <name type="scientific">Linum tenue</name>
    <dbReference type="NCBI Taxonomy" id="586396"/>
    <lineage>
        <taxon>Eukaryota</taxon>
        <taxon>Viridiplantae</taxon>
        <taxon>Streptophyta</taxon>
        <taxon>Embryophyta</taxon>
        <taxon>Tracheophyta</taxon>
        <taxon>Spermatophyta</taxon>
        <taxon>Magnoliopsida</taxon>
        <taxon>eudicotyledons</taxon>
        <taxon>Gunneridae</taxon>
        <taxon>Pentapetalae</taxon>
        <taxon>rosids</taxon>
        <taxon>fabids</taxon>
        <taxon>Malpighiales</taxon>
        <taxon>Linaceae</taxon>
        <taxon>Linum</taxon>
    </lineage>
</organism>
<dbReference type="PRINTS" id="PR00461">
    <property type="entry name" value="PLPEROXIDASE"/>
</dbReference>
<comment type="subcellular location">
    <subcellularLocation>
        <location evidence="16">Secreted</location>
    </subcellularLocation>
</comment>
<comment type="catalytic activity">
    <reaction evidence="1 16">
        <text>2 a phenolic donor + H2O2 = 2 a phenolic radical donor + 2 H2O</text>
        <dbReference type="Rhea" id="RHEA:56136"/>
        <dbReference type="ChEBI" id="CHEBI:15377"/>
        <dbReference type="ChEBI" id="CHEBI:16240"/>
        <dbReference type="ChEBI" id="CHEBI:139520"/>
        <dbReference type="ChEBI" id="CHEBI:139521"/>
        <dbReference type="EC" id="1.11.1.7"/>
    </reaction>
</comment>
<dbReference type="InterPro" id="IPR019793">
    <property type="entry name" value="Peroxidases_heam-ligand_BS"/>
</dbReference>
<dbReference type="Gene3D" id="1.10.420.10">
    <property type="entry name" value="Peroxidase, domain 2"/>
    <property type="match status" value="1"/>
</dbReference>
<keyword evidence="8 16" id="KW-0560">Oxidoreductase</keyword>
<dbReference type="GO" id="GO:0020037">
    <property type="term" value="F:heme binding"/>
    <property type="evidence" value="ECO:0007669"/>
    <property type="project" value="UniProtKB-UniRule"/>
</dbReference>
<name>A0AAV0NGN8_9ROSI</name>
<evidence type="ECO:0000256" key="10">
    <source>
        <dbReference type="ARBA" id="ARBA00023157"/>
    </source>
</evidence>
<evidence type="ECO:0000259" key="18">
    <source>
        <dbReference type="PROSITE" id="PS50873"/>
    </source>
</evidence>
<evidence type="ECO:0000256" key="11">
    <source>
        <dbReference type="PIRSR" id="PIRSR600823-1"/>
    </source>
</evidence>
<dbReference type="FunFam" id="1.10.420.10:FF:000001">
    <property type="entry name" value="Peroxidase"/>
    <property type="match status" value="1"/>
</dbReference>
<keyword evidence="13 16" id="KW-0106">Calcium</keyword>
<feature type="active site" description="Proton acceptor" evidence="11">
    <location>
        <position position="82"/>
    </location>
</feature>
<dbReference type="CDD" id="cd00693">
    <property type="entry name" value="secretory_peroxidase"/>
    <property type="match status" value="1"/>
</dbReference>
<comment type="similarity">
    <text evidence="3">Belongs to the peroxidase family. Ascorbate peroxidase subfamily.</text>
</comment>
<dbReference type="InterPro" id="IPR000823">
    <property type="entry name" value="Peroxidase_pln"/>
</dbReference>
<feature type="binding site" evidence="13">
    <location>
        <position position="90"/>
    </location>
    <ligand>
        <name>Ca(2+)</name>
        <dbReference type="ChEBI" id="CHEBI:29108"/>
        <label>1</label>
    </ligand>
</feature>
<feature type="binding site" evidence="13">
    <location>
        <position position="187"/>
    </location>
    <ligand>
        <name>Ca(2+)</name>
        <dbReference type="ChEBI" id="CHEBI:29108"/>
        <label>2</label>
    </ligand>
</feature>
<evidence type="ECO:0000313" key="19">
    <source>
        <dbReference type="EMBL" id="CAI0457769.1"/>
    </source>
</evidence>
<reference evidence="19" key="1">
    <citation type="submission" date="2022-08" db="EMBL/GenBank/DDBJ databases">
        <authorList>
            <person name="Gutierrez-Valencia J."/>
        </authorList>
    </citation>
    <scope>NUCLEOTIDE SEQUENCE</scope>
</reference>
<feature type="binding site" evidence="12">
    <location>
        <position position="167"/>
    </location>
    <ligand>
        <name>substrate</name>
    </ligand>
</feature>
<comment type="similarity">
    <text evidence="16">Belongs to the peroxidase family. Classical plant (class III) peroxidase subfamily.</text>
</comment>
<dbReference type="Gene3D" id="1.10.520.10">
    <property type="match status" value="2"/>
</dbReference>
<accession>A0AAV0NGN8</accession>
<dbReference type="PROSITE" id="PS50873">
    <property type="entry name" value="PEROXIDASE_4"/>
    <property type="match status" value="1"/>
</dbReference>
<dbReference type="GO" id="GO:0046872">
    <property type="term" value="F:metal ion binding"/>
    <property type="evidence" value="ECO:0007669"/>
    <property type="project" value="UniProtKB-UniRule"/>
</dbReference>
<dbReference type="GO" id="GO:0006979">
    <property type="term" value="P:response to oxidative stress"/>
    <property type="evidence" value="ECO:0007669"/>
    <property type="project" value="UniProtKB-UniRule"/>
</dbReference>
<keyword evidence="20" id="KW-1185">Reference proteome</keyword>
<dbReference type="EMBL" id="CAMGYJ010000008">
    <property type="protein sequence ID" value="CAI0457769.1"/>
    <property type="molecule type" value="Genomic_DNA"/>
</dbReference>
<keyword evidence="17" id="KW-0472">Membrane</keyword>
<evidence type="ECO:0000256" key="12">
    <source>
        <dbReference type="PIRSR" id="PIRSR600823-2"/>
    </source>
</evidence>
<proteinExistence type="inferred from homology"/>
<evidence type="ECO:0000256" key="13">
    <source>
        <dbReference type="PIRSR" id="PIRSR600823-3"/>
    </source>
</evidence>
<comment type="cofactor">
    <cofactor evidence="13 16">
        <name>heme b</name>
        <dbReference type="ChEBI" id="CHEBI:60344"/>
    </cofactor>
    <text evidence="13 16">Binds 1 heme b (iron(II)-protoporphyrin IX) group per subunit.</text>
</comment>
<evidence type="ECO:0000256" key="6">
    <source>
        <dbReference type="ARBA" id="ARBA00022617"/>
    </source>
</evidence>
<evidence type="ECO:0000256" key="4">
    <source>
        <dbReference type="ARBA" id="ARBA00012313"/>
    </source>
</evidence>
<evidence type="ECO:0000256" key="9">
    <source>
        <dbReference type="ARBA" id="ARBA00023004"/>
    </source>
</evidence>
<dbReference type="Pfam" id="PF00141">
    <property type="entry name" value="peroxidase"/>
    <property type="match status" value="2"/>
</dbReference>
<keyword evidence="5 16" id="KW-0575">Peroxidase</keyword>
<feature type="binding site" evidence="13">
    <location>
        <position position="88"/>
    </location>
    <ligand>
        <name>Ca(2+)</name>
        <dbReference type="ChEBI" id="CHEBI:29108"/>
        <label>1</label>
    </ligand>
</feature>
<evidence type="ECO:0000256" key="7">
    <source>
        <dbReference type="ARBA" id="ARBA00022723"/>
    </source>
</evidence>
<feature type="domain" description="Plant heme peroxidase family profile" evidence="18">
    <location>
        <begin position="41"/>
        <end position="318"/>
    </location>
</feature>
<evidence type="ECO:0000256" key="3">
    <source>
        <dbReference type="ARBA" id="ARBA00006873"/>
    </source>
</evidence>
<feature type="binding site" evidence="13">
    <location>
        <position position="246"/>
    </location>
    <ligand>
        <name>Ca(2+)</name>
        <dbReference type="ChEBI" id="CHEBI:29108"/>
        <label>2</label>
    </ligand>
</feature>
<feature type="binding site" evidence="13">
    <location>
        <position position="86"/>
    </location>
    <ligand>
        <name>Ca(2+)</name>
        <dbReference type="ChEBI" id="CHEBI:29108"/>
        <label>1</label>
    </ligand>
</feature>
<evidence type="ECO:0000256" key="5">
    <source>
        <dbReference type="ARBA" id="ARBA00022559"/>
    </source>
</evidence>
<dbReference type="InterPro" id="IPR033905">
    <property type="entry name" value="Secretory_peroxidase"/>
</dbReference>
<feature type="disulfide bond" evidence="15">
    <location>
        <begin position="51"/>
        <end position="131"/>
    </location>
</feature>
<keyword evidence="17" id="KW-1133">Transmembrane helix</keyword>
<feature type="disulfide bond" evidence="15">
    <location>
        <begin position="84"/>
        <end position="89"/>
    </location>
</feature>
<evidence type="ECO:0000256" key="2">
    <source>
        <dbReference type="ARBA" id="ARBA00002322"/>
    </source>
</evidence>
<feature type="binding site" evidence="13">
    <location>
        <position position="103"/>
    </location>
    <ligand>
        <name>Ca(2+)</name>
        <dbReference type="ChEBI" id="CHEBI:29108"/>
        <label>1</label>
    </ligand>
</feature>
<dbReference type="PROSITE" id="PS00435">
    <property type="entry name" value="PEROXIDASE_1"/>
    <property type="match status" value="1"/>
</dbReference>
<keyword evidence="6 16" id="KW-0349">Heme</keyword>
<dbReference type="Proteomes" id="UP001154282">
    <property type="component" value="Unassembled WGS sequence"/>
</dbReference>
<dbReference type="PRINTS" id="PR00458">
    <property type="entry name" value="PEROXIDASE"/>
</dbReference>
<dbReference type="EC" id="1.11.1.7" evidence="4 16"/>
<dbReference type="AlphaFoldDB" id="A0AAV0NGN8"/>
<dbReference type="InterPro" id="IPR002016">
    <property type="entry name" value="Haem_peroxidase"/>
</dbReference>
<sequence length="319" mass="34012">MGYSASTSFGSDIITTAPASITMIAVLIIAVGISSAAGQGMLRENFYAGSCPNVEAVVQQVVATKASQQFTTIPATLRLFFHDCFVTGCDASVMVASPNGDAEKDAADNLSLAGDGFDTIVRSKTAVEAICPGVVSCADIMAIAARWRPIICSGTGAKGWYGFQRIPRGWKPARAQFDMIALSGAHTLGFSHCDRFANRLYSFSKTSTVDPSLNVTYAQELMKACPQNVDPSIAIDMDPTTARTFDNVYYQNLVEGMGLFTSDEVLYSNPRSQPTVLDFARNAGDFNGAFSFAMRKLGRVGVKTGSQGSIRSDCTNINS</sequence>
<keyword evidence="10 15" id="KW-1015">Disulfide bond</keyword>